<dbReference type="EMBL" id="JBHRTA010000031">
    <property type="protein sequence ID" value="MFC3198120.1"/>
    <property type="molecule type" value="Genomic_DNA"/>
</dbReference>
<organism evidence="2 3">
    <name type="scientific">Parapedobacter deserti</name>
    <dbReference type="NCBI Taxonomy" id="1912957"/>
    <lineage>
        <taxon>Bacteria</taxon>
        <taxon>Pseudomonadati</taxon>
        <taxon>Bacteroidota</taxon>
        <taxon>Sphingobacteriia</taxon>
        <taxon>Sphingobacteriales</taxon>
        <taxon>Sphingobacteriaceae</taxon>
        <taxon>Parapedobacter</taxon>
    </lineage>
</organism>
<dbReference type="InterPro" id="IPR014966">
    <property type="entry name" value="FRG-dom"/>
</dbReference>
<dbReference type="Proteomes" id="UP001595526">
    <property type="component" value="Unassembled WGS sequence"/>
</dbReference>
<keyword evidence="3" id="KW-1185">Reference proteome</keyword>
<evidence type="ECO:0000313" key="2">
    <source>
        <dbReference type="EMBL" id="MFC3198120.1"/>
    </source>
</evidence>
<dbReference type="RefSeq" id="WP_379022480.1">
    <property type="nucleotide sequence ID" value="NZ_JBHRTA010000031.1"/>
</dbReference>
<evidence type="ECO:0000313" key="3">
    <source>
        <dbReference type="Proteomes" id="UP001595526"/>
    </source>
</evidence>
<evidence type="ECO:0000259" key="1">
    <source>
        <dbReference type="SMART" id="SM00901"/>
    </source>
</evidence>
<gene>
    <name evidence="2" type="ORF">ACFOET_10910</name>
</gene>
<sequence>MPSSSRIKSVSEFISTVERRAIETRRIYLFRGQCDNFKLLPGIARPHLFSYSKLETERRILDDFKANSIPYLKILPKTDLEYLVIAQHYGVPTRLLDWTENALAALYFAVSGAPTNNMEPEVVVCSFPNNSDLIIRDYDIDIFEQKEVKFLKPNSLVDRITSQSGWFSMHPQTGNNSGYYIQVDKISDNDMRFSKIKIDPVFANNIYKTLNDCGINKFSIFKDLDALGAYLTSKYQGFRK</sequence>
<accession>A0ABV7JJ44</accession>
<dbReference type="SMART" id="SM00901">
    <property type="entry name" value="FRG"/>
    <property type="match status" value="1"/>
</dbReference>
<comment type="caution">
    <text evidence="2">The sequence shown here is derived from an EMBL/GenBank/DDBJ whole genome shotgun (WGS) entry which is preliminary data.</text>
</comment>
<dbReference type="Pfam" id="PF08867">
    <property type="entry name" value="FRG"/>
    <property type="match status" value="1"/>
</dbReference>
<reference evidence="3" key="1">
    <citation type="journal article" date="2019" name="Int. J. Syst. Evol. Microbiol.">
        <title>The Global Catalogue of Microorganisms (GCM) 10K type strain sequencing project: providing services to taxonomists for standard genome sequencing and annotation.</title>
        <authorList>
            <consortium name="The Broad Institute Genomics Platform"/>
            <consortium name="The Broad Institute Genome Sequencing Center for Infectious Disease"/>
            <person name="Wu L."/>
            <person name="Ma J."/>
        </authorList>
    </citation>
    <scope>NUCLEOTIDE SEQUENCE [LARGE SCALE GENOMIC DNA]</scope>
    <source>
        <strain evidence="3">KCTC 52416</strain>
    </source>
</reference>
<name>A0ABV7JJ44_9SPHI</name>
<proteinExistence type="predicted"/>
<feature type="domain" description="FRG" evidence="1">
    <location>
        <begin position="24"/>
        <end position="124"/>
    </location>
</feature>
<protein>
    <submittedName>
        <fullName evidence="2">FRG domain-containing protein</fullName>
    </submittedName>
</protein>